<dbReference type="InterPro" id="IPR021102">
    <property type="entry name" value="PNGase_A"/>
</dbReference>
<protein>
    <recommendedName>
        <fullName evidence="1">Peptide N-acetyl-beta-D-glucosaminyl asparaginase amidase A N-terminal domain-containing protein</fullName>
    </recommendedName>
</protein>
<evidence type="ECO:0000313" key="2">
    <source>
        <dbReference type="EMBL" id="RDW60833.1"/>
    </source>
</evidence>
<dbReference type="EMBL" id="PDLM01000015">
    <property type="protein sequence ID" value="RDW60833.1"/>
    <property type="molecule type" value="Genomic_DNA"/>
</dbReference>
<dbReference type="PANTHER" id="PTHR31104">
    <property type="entry name" value="PEPTIDE-N4-(N-ACETYL-BETA-GLUCOSAMINYL)ASPARAGINE AMIDASE A PROTEIN"/>
    <property type="match status" value="1"/>
</dbReference>
<name>A0A3D8QG67_9HELO</name>
<dbReference type="OrthoDB" id="1612078at2759"/>
<gene>
    <name evidence="2" type="ORF">BP6252_12216</name>
</gene>
<sequence length="771" mass="81892">MPPLDSLRRSELTNQVDKASDVDHVADLSAHGSAGSSLPLDRKAALPDCVAALMDQPPRRLGWPANAFRIKALLIIGCSLAVLLFHGYFSPKVSVASENVPITPKFGVSKILGGLSQHDAAASSSTTSSTSVSSTPTGVLEVFQLYQPVFTPNGPTAQTINNDGSSNTTTLNELASTSSCQVTLMNNSFGSSFGKPFVGNYTPPSCKFNRVVMNFTVTSKGRQFDRLALMYFGDTEVFRTSTAEPTRNGIAWTYMKDMTQYMYFWNSPQKVIFDLPNNLDATINGLFNTTLTATFFTSDGGPEPAAMIVPISAKNGATNGASVFMVPTVNATNSIALPRNINRAVFSVSACGQASEEFWWSNVLQSSATTFNATNGLLGGFSPFREVQIYIDGQMAGVHWPFPIIFTGGIVPGLWSPIVGIDAFDLREHEIDITPWLPILCDGESHTFEIKVAGVTDDGKTNGTIVEAVGASWYVTGKIFMWLDSDATRVTTGNRPTVSLPAPTIKISQSSTKNSTGANETLTYDITVTRSISVSNSVTTQNGTQLSSWTQSLSYSNSGKATDFGQVQVNNQTTNGVDQSTGRNKYKCTYSYPLYANTSAFLMAGGNFTLAADMQRGLSIQVEGTSIYPTGIEPFNFDAILSEGLSPSTSFPGTSLVTSQNGSASIFQSPSANFASGFSRTAQRLSFSGVDTQGGVGNKEVYTRDVLAINSTVVSDSETLVGQPISRYAAPEVDNGGVLDASVAGVRAALGRGPDDTSNLGSDVASAPVLV</sequence>
<dbReference type="AlphaFoldDB" id="A0A3D8QG67"/>
<dbReference type="InterPro" id="IPR056948">
    <property type="entry name" value="PNGaseA_N"/>
</dbReference>
<accession>A0A3D8QG67</accession>
<keyword evidence="3" id="KW-1185">Reference proteome</keyword>
<dbReference type="Pfam" id="PF12222">
    <property type="entry name" value="PNGaseA"/>
    <property type="match status" value="1"/>
</dbReference>
<comment type="caution">
    <text evidence="2">The sequence shown here is derived from an EMBL/GenBank/DDBJ whole genome shotgun (WGS) entry which is preliminary data.</text>
</comment>
<dbReference type="Pfam" id="PF25156">
    <property type="entry name" value="PNGase_A_C"/>
    <property type="match status" value="1"/>
</dbReference>
<feature type="domain" description="Peptide N-acetyl-beta-D-glucosaminyl asparaginase amidase A N-terminal" evidence="1">
    <location>
        <begin position="174"/>
        <end position="492"/>
    </location>
</feature>
<reference evidence="2 3" key="1">
    <citation type="journal article" date="2018" name="IMA Fungus">
        <title>IMA Genome-F 9: Draft genome sequence of Annulohypoxylon stygium, Aspergillus mulundensis, Berkeleyomyces basicola (syn. Thielaviopsis basicola), Ceratocystis smalleyi, two Cercospora beticola strains, Coleophoma cylindrospora, Fusarium fracticaudum, Phialophora cf. hyalina, and Morchella septimelata.</title>
        <authorList>
            <person name="Wingfield B.D."/>
            <person name="Bills G.F."/>
            <person name="Dong Y."/>
            <person name="Huang W."/>
            <person name="Nel W.J."/>
            <person name="Swalarsk-Parry B.S."/>
            <person name="Vaghefi N."/>
            <person name="Wilken P.M."/>
            <person name="An Z."/>
            <person name="de Beer Z.W."/>
            <person name="De Vos L."/>
            <person name="Chen L."/>
            <person name="Duong T.A."/>
            <person name="Gao Y."/>
            <person name="Hammerbacher A."/>
            <person name="Kikkert J.R."/>
            <person name="Li Y."/>
            <person name="Li H."/>
            <person name="Li K."/>
            <person name="Li Q."/>
            <person name="Liu X."/>
            <person name="Ma X."/>
            <person name="Naidoo K."/>
            <person name="Pethybridge S.J."/>
            <person name="Sun J."/>
            <person name="Steenkamp E.T."/>
            <person name="van der Nest M.A."/>
            <person name="van Wyk S."/>
            <person name="Wingfield M.J."/>
            <person name="Xiong C."/>
            <person name="Yue Q."/>
            <person name="Zhang X."/>
        </authorList>
    </citation>
    <scope>NUCLEOTIDE SEQUENCE [LARGE SCALE GENOMIC DNA]</scope>
    <source>
        <strain evidence="2 3">BP6252</strain>
    </source>
</reference>
<dbReference type="Proteomes" id="UP000256645">
    <property type="component" value="Unassembled WGS sequence"/>
</dbReference>
<organism evidence="2 3">
    <name type="scientific">Coleophoma cylindrospora</name>
    <dbReference type="NCBI Taxonomy" id="1849047"/>
    <lineage>
        <taxon>Eukaryota</taxon>
        <taxon>Fungi</taxon>
        <taxon>Dikarya</taxon>
        <taxon>Ascomycota</taxon>
        <taxon>Pezizomycotina</taxon>
        <taxon>Leotiomycetes</taxon>
        <taxon>Helotiales</taxon>
        <taxon>Dermateaceae</taxon>
        <taxon>Coleophoma</taxon>
    </lineage>
</organism>
<proteinExistence type="predicted"/>
<evidence type="ECO:0000259" key="1">
    <source>
        <dbReference type="Pfam" id="PF12222"/>
    </source>
</evidence>
<evidence type="ECO:0000313" key="3">
    <source>
        <dbReference type="Proteomes" id="UP000256645"/>
    </source>
</evidence>